<feature type="region of interest" description="Disordered" evidence="2">
    <location>
        <begin position="172"/>
        <end position="198"/>
    </location>
</feature>
<evidence type="ECO:0000313" key="4">
    <source>
        <dbReference type="Proteomes" id="UP001212841"/>
    </source>
</evidence>
<dbReference type="EMBL" id="JADGJD010000362">
    <property type="protein sequence ID" value="KAJ3051748.1"/>
    <property type="molecule type" value="Genomic_DNA"/>
</dbReference>
<protein>
    <submittedName>
        <fullName evidence="3">Uncharacterized protein</fullName>
    </submittedName>
</protein>
<gene>
    <name evidence="3" type="ORF">HK097_007236</name>
</gene>
<accession>A0AAD5SDE2</accession>
<evidence type="ECO:0000256" key="1">
    <source>
        <dbReference type="SAM" id="Coils"/>
    </source>
</evidence>
<dbReference type="Proteomes" id="UP001212841">
    <property type="component" value="Unassembled WGS sequence"/>
</dbReference>
<feature type="region of interest" description="Disordered" evidence="2">
    <location>
        <begin position="426"/>
        <end position="465"/>
    </location>
</feature>
<evidence type="ECO:0000313" key="3">
    <source>
        <dbReference type="EMBL" id="KAJ3051748.1"/>
    </source>
</evidence>
<feature type="region of interest" description="Disordered" evidence="2">
    <location>
        <begin position="127"/>
        <end position="154"/>
    </location>
</feature>
<feature type="coiled-coil region" evidence="1">
    <location>
        <begin position="51"/>
        <end position="78"/>
    </location>
</feature>
<comment type="caution">
    <text evidence="3">The sequence shown here is derived from an EMBL/GenBank/DDBJ whole genome shotgun (WGS) entry which is preliminary data.</text>
</comment>
<keyword evidence="1" id="KW-0175">Coiled coil</keyword>
<sequence>MEDSYKYLKEFDKLENAHLYLKLDRLFDKINPKIADTVFLRRLEALVDKMFDEQLKEIEERDQRHQELEERIKNRRAQECTLDAYNERISTSLNLPRNDATLNQQRVKDVRVVNLDDVQQHVQVINNNTILPQPAPRRESRSPPNPPHNAVQMNPVTREISTTSTQTIAEMGERATSSVSLGIQTERETPPVPSPEDQARMAVDPPLTQIVTNYHHQTTNINNYLSEYNSFQEYYTQQQNVLNNKNTKNHLHQLNQQANVVQLLGGQLYGQNIGDANPYTAQTVQGRVSMPDRQRVGMRERLMITAPPNQPIQLPVPQNAPQRRDSLPAYNEIDMGFGDVEVPHAGGAAAPRYPLDRLPATRNPARVGGRRGAGTRIIANPDGTAGTRGIRLPGDATVVQMPDRSNIPRPEAWTTYMRGARATAEPRRRDEGWFNQGIDNVPKPGTKRKGGAVNLRRPQKLRAVE</sequence>
<keyword evidence="4" id="KW-1185">Reference proteome</keyword>
<organism evidence="3 4">
    <name type="scientific">Rhizophlyctis rosea</name>
    <dbReference type="NCBI Taxonomy" id="64517"/>
    <lineage>
        <taxon>Eukaryota</taxon>
        <taxon>Fungi</taxon>
        <taxon>Fungi incertae sedis</taxon>
        <taxon>Chytridiomycota</taxon>
        <taxon>Chytridiomycota incertae sedis</taxon>
        <taxon>Chytridiomycetes</taxon>
        <taxon>Rhizophlyctidales</taxon>
        <taxon>Rhizophlyctidaceae</taxon>
        <taxon>Rhizophlyctis</taxon>
    </lineage>
</organism>
<proteinExistence type="predicted"/>
<dbReference type="AlphaFoldDB" id="A0AAD5SDE2"/>
<feature type="region of interest" description="Disordered" evidence="2">
    <location>
        <begin position="353"/>
        <end position="389"/>
    </location>
</feature>
<reference evidence="3" key="1">
    <citation type="submission" date="2020-05" db="EMBL/GenBank/DDBJ databases">
        <title>Phylogenomic resolution of chytrid fungi.</title>
        <authorList>
            <person name="Stajich J.E."/>
            <person name="Amses K."/>
            <person name="Simmons R."/>
            <person name="Seto K."/>
            <person name="Myers J."/>
            <person name="Bonds A."/>
            <person name="Quandt C.A."/>
            <person name="Barry K."/>
            <person name="Liu P."/>
            <person name="Grigoriev I."/>
            <person name="Longcore J.E."/>
            <person name="James T.Y."/>
        </authorList>
    </citation>
    <scope>NUCLEOTIDE SEQUENCE</scope>
    <source>
        <strain evidence="3">JEL0318</strain>
    </source>
</reference>
<evidence type="ECO:0000256" key="2">
    <source>
        <dbReference type="SAM" id="MobiDB-lite"/>
    </source>
</evidence>
<name>A0AAD5SDE2_9FUNG</name>